<evidence type="ECO:0000313" key="1">
    <source>
        <dbReference type="EMBL" id="CAH1779623.1"/>
    </source>
</evidence>
<proteinExistence type="predicted"/>
<protein>
    <submittedName>
        <fullName evidence="1">Uncharacterized protein</fullName>
    </submittedName>
</protein>
<dbReference type="InterPro" id="IPR004046">
    <property type="entry name" value="GST_C"/>
</dbReference>
<keyword evidence="2" id="KW-1185">Reference proteome</keyword>
<gene>
    <name evidence="1" type="ORF">OFUS_LOCUS6418</name>
</gene>
<evidence type="ECO:0000313" key="2">
    <source>
        <dbReference type="Proteomes" id="UP000749559"/>
    </source>
</evidence>
<dbReference type="AlphaFoldDB" id="A0A8J1TUQ9"/>
<dbReference type="InterPro" id="IPR036282">
    <property type="entry name" value="Glutathione-S-Trfase_C_sf"/>
</dbReference>
<name>A0A8J1TUQ9_OWEFU</name>
<dbReference type="Pfam" id="PF14497">
    <property type="entry name" value="GST_C_3"/>
    <property type="match status" value="1"/>
</dbReference>
<dbReference type="InterPro" id="IPR010987">
    <property type="entry name" value="Glutathione-S-Trfase_C-like"/>
</dbReference>
<dbReference type="EMBL" id="CAIIXF020000003">
    <property type="protein sequence ID" value="CAH1779623.1"/>
    <property type="molecule type" value="Genomic_DNA"/>
</dbReference>
<dbReference type="Gene3D" id="1.20.1050.10">
    <property type="match status" value="1"/>
</dbReference>
<dbReference type="PROSITE" id="PS50405">
    <property type="entry name" value="GST_CTER"/>
    <property type="match status" value="1"/>
</dbReference>
<sequence length="105" mass="12208">MFSSTPDKLDKERLKKNKASLSDELTIWDGYVKQTGAYVAGKRFTMADAMFFPSFAFLVRMGLKLNPKYPHLARYYDDTRNRESVKKTWPPHWKGSEGKDILKDV</sequence>
<reference evidence="1" key="1">
    <citation type="submission" date="2022-03" db="EMBL/GenBank/DDBJ databases">
        <authorList>
            <person name="Martin C."/>
        </authorList>
    </citation>
    <scope>NUCLEOTIDE SEQUENCE</scope>
</reference>
<dbReference type="SUPFAM" id="SSF47616">
    <property type="entry name" value="GST C-terminal domain-like"/>
    <property type="match status" value="1"/>
</dbReference>
<organism evidence="1 2">
    <name type="scientific">Owenia fusiformis</name>
    <name type="common">Polychaete worm</name>
    <dbReference type="NCBI Taxonomy" id="6347"/>
    <lineage>
        <taxon>Eukaryota</taxon>
        <taxon>Metazoa</taxon>
        <taxon>Spiralia</taxon>
        <taxon>Lophotrochozoa</taxon>
        <taxon>Annelida</taxon>
        <taxon>Polychaeta</taxon>
        <taxon>Sedentaria</taxon>
        <taxon>Canalipalpata</taxon>
        <taxon>Sabellida</taxon>
        <taxon>Oweniida</taxon>
        <taxon>Oweniidae</taxon>
        <taxon>Owenia</taxon>
    </lineage>
</organism>
<accession>A0A8J1TUQ9</accession>
<dbReference type="OrthoDB" id="2309723at2759"/>
<dbReference type="PANTHER" id="PTHR44051">
    <property type="entry name" value="GLUTATHIONE S-TRANSFERASE-RELATED"/>
    <property type="match status" value="1"/>
</dbReference>
<dbReference type="Proteomes" id="UP000749559">
    <property type="component" value="Unassembled WGS sequence"/>
</dbReference>
<dbReference type="CDD" id="cd00299">
    <property type="entry name" value="GST_C_family"/>
    <property type="match status" value="1"/>
</dbReference>
<comment type="caution">
    <text evidence="1">The sequence shown here is derived from an EMBL/GenBank/DDBJ whole genome shotgun (WGS) entry which is preliminary data.</text>
</comment>
<dbReference type="PANTHER" id="PTHR44051:SF8">
    <property type="entry name" value="GLUTATHIONE S-TRANSFERASE GSTA"/>
    <property type="match status" value="1"/>
</dbReference>